<dbReference type="Proteomes" id="UP000316855">
    <property type="component" value="Chromosome"/>
</dbReference>
<dbReference type="EMBL" id="CP036343">
    <property type="protein sequence ID" value="QDT89640.1"/>
    <property type="molecule type" value="Genomic_DNA"/>
</dbReference>
<accession>A0A517V9F6</accession>
<reference evidence="2 3" key="1">
    <citation type="submission" date="2019-02" db="EMBL/GenBank/DDBJ databases">
        <title>Deep-cultivation of Planctomycetes and their phenomic and genomic characterization uncovers novel biology.</title>
        <authorList>
            <person name="Wiegand S."/>
            <person name="Jogler M."/>
            <person name="Boedeker C."/>
            <person name="Pinto D."/>
            <person name="Vollmers J."/>
            <person name="Rivas-Marin E."/>
            <person name="Kohn T."/>
            <person name="Peeters S.H."/>
            <person name="Heuer A."/>
            <person name="Rast P."/>
            <person name="Oberbeckmann S."/>
            <person name="Bunk B."/>
            <person name="Jeske O."/>
            <person name="Meyerdierks A."/>
            <person name="Storesund J.E."/>
            <person name="Kallscheuer N."/>
            <person name="Luecker S."/>
            <person name="Lage O.M."/>
            <person name="Pohl T."/>
            <person name="Merkel B.J."/>
            <person name="Hornburger P."/>
            <person name="Mueller R.-W."/>
            <person name="Bruemmer F."/>
            <person name="Labrenz M."/>
            <person name="Spormann A.M."/>
            <person name="Op den Camp H."/>
            <person name="Overmann J."/>
            <person name="Amann R."/>
            <person name="Jetten M.S.M."/>
            <person name="Mascher T."/>
            <person name="Medema M.H."/>
            <person name="Devos D.P."/>
            <person name="Kaster A.-K."/>
            <person name="Ovreas L."/>
            <person name="Rohde M."/>
            <person name="Galperin M.Y."/>
            <person name="Jogler C."/>
        </authorList>
    </citation>
    <scope>NUCLEOTIDE SEQUENCE [LARGE SCALE GENOMIC DNA]</scope>
    <source>
        <strain evidence="2 3">Pan161</strain>
    </source>
</reference>
<gene>
    <name evidence="2" type="ORF">Pan161_12720</name>
</gene>
<organism evidence="2 3">
    <name type="scientific">Gimesia algae</name>
    <dbReference type="NCBI Taxonomy" id="2527971"/>
    <lineage>
        <taxon>Bacteria</taxon>
        <taxon>Pseudomonadati</taxon>
        <taxon>Planctomycetota</taxon>
        <taxon>Planctomycetia</taxon>
        <taxon>Planctomycetales</taxon>
        <taxon>Planctomycetaceae</taxon>
        <taxon>Gimesia</taxon>
    </lineage>
</organism>
<name>A0A517V9F6_9PLAN</name>
<dbReference type="InterPro" id="IPR034660">
    <property type="entry name" value="DinB/YfiT-like"/>
</dbReference>
<evidence type="ECO:0000259" key="1">
    <source>
        <dbReference type="Pfam" id="PF12867"/>
    </source>
</evidence>
<proteinExistence type="predicted"/>
<keyword evidence="3" id="KW-1185">Reference proteome</keyword>
<protein>
    <submittedName>
        <fullName evidence="2">DinB superfamily protein</fullName>
    </submittedName>
</protein>
<dbReference type="Gene3D" id="1.20.120.450">
    <property type="entry name" value="dinb family like domain"/>
    <property type="match status" value="1"/>
</dbReference>
<evidence type="ECO:0000313" key="2">
    <source>
        <dbReference type="EMBL" id="QDT89640.1"/>
    </source>
</evidence>
<dbReference type="SUPFAM" id="SSF109854">
    <property type="entry name" value="DinB/YfiT-like putative metalloenzymes"/>
    <property type="match status" value="1"/>
</dbReference>
<evidence type="ECO:0000313" key="3">
    <source>
        <dbReference type="Proteomes" id="UP000316855"/>
    </source>
</evidence>
<dbReference type="InterPro" id="IPR024775">
    <property type="entry name" value="DinB-like"/>
</dbReference>
<dbReference type="Pfam" id="PF12867">
    <property type="entry name" value="DinB_2"/>
    <property type="match status" value="1"/>
</dbReference>
<dbReference type="RefSeq" id="WP_145225044.1">
    <property type="nucleotide sequence ID" value="NZ_CP036343.1"/>
</dbReference>
<dbReference type="OrthoDB" id="267642at2"/>
<feature type="domain" description="DinB-like" evidence="1">
    <location>
        <begin position="17"/>
        <end position="155"/>
    </location>
</feature>
<dbReference type="AlphaFoldDB" id="A0A517V9F6"/>
<sequence>MSTQQQALSMTDLAIEQLHRSRNFLTALLDTLADDQLHVRVGEGNHALWIMGHLAFADDLFISAFLNEPSCLTPEHEELFTSGTTPSDDPADYPDREELQKRMTTARNRFIDWAQTLEGETLWEASPEAVAPIASNAITAVHTLSQHDFFHAGQIATIRTSLGMKPVFG</sequence>
<dbReference type="KEGG" id="gax:Pan161_12720"/>